<reference evidence="1 2" key="1">
    <citation type="submission" date="2013-11" db="EMBL/GenBank/DDBJ databases">
        <title>Comparative genomics of Ignicoccus.</title>
        <authorList>
            <person name="Podar M."/>
        </authorList>
    </citation>
    <scope>NUCLEOTIDE SEQUENCE [LARGE SCALE GENOMIC DNA]</scope>
    <source>
        <strain evidence="1 2">DSM 13165</strain>
    </source>
</reference>
<dbReference type="RefSeq" id="WP_075049470.1">
    <property type="nucleotide sequence ID" value="NZ_CP006867.1"/>
</dbReference>
<proteinExistence type="predicted"/>
<dbReference type="EMBL" id="CP006867">
    <property type="protein sequence ID" value="ALU12304.1"/>
    <property type="molecule type" value="Genomic_DNA"/>
</dbReference>
<dbReference type="GeneID" id="30679848"/>
<dbReference type="Proteomes" id="UP000060778">
    <property type="component" value="Chromosome"/>
</dbReference>
<evidence type="ECO:0000313" key="2">
    <source>
        <dbReference type="Proteomes" id="UP000060778"/>
    </source>
</evidence>
<keyword evidence="2" id="KW-1185">Reference proteome</keyword>
<dbReference type="OrthoDB" id="350915at2157"/>
<organism evidence="1 2">
    <name type="scientific">Ignicoccus islandicus DSM 13165</name>
    <dbReference type="NCBI Taxonomy" id="940295"/>
    <lineage>
        <taxon>Archaea</taxon>
        <taxon>Thermoproteota</taxon>
        <taxon>Thermoprotei</taxon>
        <taxon>Desulfurococcales</taxon>
        <taxon>Desulfurococcaceae</taxon>
        <taxon>Ignicoccus</taxon>
    </lineage>
</organism>
<dbReference type="STRING" id="940295.EYM_02230"/>
<dbReference type="AlphaFoldDB" id="A0A0U3FS36"/>
<sequence length="278" mass="31196">MKFECIAAFTSKSPSKTYNEDQAICTDYLAAVIDGASPLVNDLQAKLRTRWLVDEIVSELISLKGDLRSGLNDLIDSLRSKYELKFGFPSNVGKYELPSAAASITKLNAEGLEYAVFADSPLVITFKGGGEKVITDDSIKELDQVVVNRIEELMAEGLSFNEALKEVRPILRKNREMMCIGYSVIAPLGECKRNFIYGKMNLESVEYLALMSDGMARLVDTYGFFRSYREMMLYGIENGFGDLLRILREIEREDEGVKVFKRVSVYDDASLVVLRPSP</sequence>
<evidence type="ECO:0000313" key="1">
    <source>
        <dbReference type="EMBL" id="ALU12304.1"/>
    </source>
</evidence>
<gene>
    <name evidence="1" type="ORF">EYM_02230</name>
</gene>
<dbReference type="KEGG" id="iis:EYM_02230"/>
<accession>A0A0U3FS36</accession>
<protein>
    <submittedName>
        <fullName evidence="1">Uncharacterized protein</fullName>
    </submittedName>
</protein>
<name>A0A0U3FS36_9CREN</name>